<feature type="domain" description="Lactate/malate dehydrogenase N-terminal" evidence="7">
    <location>
        <begin position="8"/>
        <end position="159"/>
    </location>
</feature>
<dbReference type="SUPFAM" id="SSF51735">
    <property type="entry name" value="NAD(P)-binding Rossmann-fold domains"/>
    <property type="match status" value="1"/>
</dbReference>
<feature type="active site" description="Proton acceptor" evidence="3">
    <location>
        <position position="194"/>
    </location>
</feature>
<dbReference type="Gene3D" id="3.90.110.10">
    <property type="entry name" value="Lactate dehydrogenase/glycoside hydrolase, family 4, C-terminal"/>
    <property type="match status" value="1"/>
</dbReference>
<feature type="binding site" evidence="5">
    <location>
        <begin position="137"/>
        <end position="139"/>
    </location>
    <ligand>
        <name>NAD(+)</name>
        <dbReference type="ChEBI" id="CHEBI:57540"/>
    </ligand>
</feature>
<dbReference type="PIRSF" id="PIRSF000102">
    <property type="entry name" value="Lac_mal_DH"/>
    <property type="match status" value="1"/>
</dbReference>
<feature type="binding site" evidence="5">
    <location>
        <begin position="13"/>
        <end position="19"/>
    </location>
    <ligand>
        <name>NAD(+)</name>
        <dbReference type="ChEBI" id="CHEBI:57540"/>
    </ligand>
</feature>
<evidence type="ECO:0000259" key="7">
    <source>
        <dbReference type="Pfam" id="PF00056"/>
    </source>
</evidence>
<dbReference type="Gene3D" id="3.40.50.720">
    <property type="entry name" value="NAD(P)-binding Rossmann-like Domain"/>
    <property type="match status" value="1"/>
</dbReference>
<organism evidence="9 10">
    <name type="scientific">Hallella mizrahii</name>
    <dbReference type="NCBI Taxonomy" id="2606637"/>
    <lineage>
        <taxon>Bacteria</taxon>
        <taxon>Pseudomonadati</taxon>
        <taxon>Bacteroidota</taxon>
        <taxon>Bacteroidia</taxon>
        <taxon>Bacteroidales</taxon>
        <taxon>Prevotellaceae</taxon>
        <taxon>Hallella</taxon>
    </lineage>
</organism>
<dbReference type="RefSeq" id="WP_154534611.1">
    <property type="nucleotide sequence ID" value="NZ_VUNG01000026.1"/>
</dbReference>
<keyword evidence="2 5" id="KW-0520">NAD</keyword>
<comment type="similarity">
    <text evidence="6">Belongs to the LDH/MDH superfamily.</text>
</comment>
<dbReference type="GO" id="GO:0004459">
    <property type="term" value="F:L-lactate dehydrogenase (NAD+) activity"/>
    <property type="evidence" value="ECO:0007669"/>
    <property type="project" value="TreeGrafter"/>
</dbReference>
<dbReference type="InterPro" id="IPR036291">
    <property type="entry name" value="NAD(P)-bd_dom_sf"/>
</dbReference>
<dbReference type="InterPro" id="IPR015955">
    <property type="entry name" value="Lactate_DH/Glyco_Ohase_4_C"/>
</dbReference>
<dbReference type="AlphaFoldDB" id="A0A7K0KGP5"/>
<feature type="binding site" evidence="5">
    <location>
        <position position="39"/>
    </location>
    <ligand>
        <name>NAD(+)</name>
        <dbReference type="ChEBI" id="CHEBI:57540"/>
    </ligand>
</feature>
<dbReference type="GO" id="GO:0006089">
    <property type="term" value="P:lactate metabolic process"/>
    <property type="evidence" value="ECO:0007669"/>
    <property type="project" value="TreeGrafter"/>
</dbReference>
<feature type="binding site" evidence="5">
    <location>
        <position position="113"/>
    </location>
    <ligand>
        <name>NAD(+)</name>
        <dbReference type="ChEBI" id="CHEBI:57540"/>
    </ligand>
</feature>
<name>A0A7K0KGP5_9BACT</name>
<evidence type="ECO:0000313" key="9">
    <source>
        <dbReference type="EMBL" id="MST85024.1"/>
    </source>
</evidence>
<keyword evidence="1 6" id="KW-0560">Oxidoreductase</keyword>
<evidence type="ECO:0000256" key="1">
    <source>
        <dbReference type="ARBA" id="ARBA00023002"/>
    </source>
</evidence>
<dbReference type="InterPro" id="IPR001557">
    <property type="entry name" value="L-lactate/malate_DH"/>
</dbReference>
<dbReference type="SUPFAM" id="SSF56327">
    <property type="entry name" value="LDH C-terminal domain-like"/>
    <property type="match status" value="1"/>
</dbReference>
<evidence type="ECO:0000259" key="8">
    <source>
        <dbReference type="Pfam" id="PF02866"/>
    </source>
</evidence>
<evidence type="ECO:0000256" key="3">
    <source>
        <dbReference type="PIRSR" id="PIRSR000102-1"/>
    </source>
</evidence>
<dbReference type="PANTHER" id="PTHR43128:SF16">
    <property type="entry name" value="L-LACTATE DEHYDROGENASE"/>
    <property type="match status" value="1"/>
</dbReference>
<comment type="caution">
    <text evidence="9">The sequence shown here is derived from an EMBL/GenBank/DDBJ whole genome shotgun (WGS) entry which is preliminary data.</text>
</comment>
<dbReference type="Pfam" id="PF00056">
    <property type="entry name" value="Ldh_1_N"/>
    <property type="match status" value="1"/>
</dbReference>
<dbReference type="InterPro" id="IPR001236">
    <property type="entry name" value="Lactate/malate_DH_N"/>
</dbReference>
<feature type="binding site" evidence="4">
    <location>
        <position position="106"/>
    </location>
    <ligand>
        <name>substrate</name>
    </ligand>
</feature>
<reference evidence="9 10" key="1">
    <citation type="submission" date="2019-08" db="EMBL/GenBank/DDBJ databases">
        <title>In-depth cultivation of the pig gut microbiome towards novel bacterial diversity and tailored functional studies.</title>
        <authorList>
            <person name="Wylensek D."/>
            <person name="Hitch T.C.A."/>
            <person name="Clavel T."/>
        </authorList>
    </citation>
    <scope>NUCLEOTIDE SEQUENCE [LARGE SCALE GENOMIC DNA]</scope>
    <source>
        <strain evidence="9 10">LKV-178-WT-2A</strain>
    </source>
</reference>
<evidence type="ECO:0000256" key="4">
    <source>
        <dbReference type="PIRSR" id="PIRSR000102-2"/>
    </source>
</evidence>
<proteinExistence type="inferred from homology"/>
<dbReference type="InterPro" id="IPR022383">
    <property type="entry name" value="Lactate/malate_DH_C"/>
</dbReference>
<dbReference type="Proteomes" id="UP000438914">
    <property type="component" value="Unassembled WGS sequence"/>
</dbReference>
<evidence type="ECO:0000256" key="2">
    <source>
        <dbReference type="ARBA" id="ARBA00023027"/>
    </source>
</evidence>
<evidence type="ECO:0000313" key="10">
    <source>
        <dbReference type="Proteomes" id="UP000438914"/>
    </source>
</evidence>
<feature type="binding site" evidence="4">
    <location>
        <position position="139"/>
    </location>
    <ligand>
        <name>substrate</name>
    </ligand>
</feature>
<gene>
    <name evidence="9" type="ORF">FYJ73_10170</name>
</gene>
<protein>
    <submittedName>
        <fullName evidence="9">Malate dehydrogenase</fullName>
    </submittedName>
</protein>
<feature type="binding site" evidence="4">
    <location>
        <position position="169"/>
    </location>
    <ligand>
        <name>substrate</name>
    </ligand>
</feature>
<feature type="domain" description="Lactate/malate dehydrogenase C-terminal" evidence="8">
    <location>
        <begin position="164"/>
        <end position="321"/>
    </location>
</feature>
<dbReference type="EMBL" id="VUNG01000026">
    <property type="protein sequence ID" value="MST85024.1"/>
    <property type="molecule type" value="Genomic_DNA"/>
</dbReference>
<keyword evidence="10" id="KW-1185">Reference proteome</keyword>
<feature type="binding site" evidence="4">
    <location>
        <position position="100"/>
    </location>
    <ligand>
        <name>substrate</name>
    </ligand>
</feature>
<accession>A0A7K0KGP5</accession>
<evidence type="ECO:0000256" key="6">
    <source>
        <dbReference type="RuleBase" id="RU003369"/>
    </source>
</evidence>
<dbReference type="Pfam" id="PF02866">
    <property type="entry name" value="Ldh_1_C"/>
    <property type="match status" value="1"/>
</dbReference>
<dbReference type="PANTHER" id="PTHR43128">
    <property type="entry name" value="L-2-HYDROXYCARBOXYLATE DEHYDROGENASE (NAD(P)(+))"/>
    <property type="match status" value="1"/>
</dbReference>
<sequence length="345" mass="37331">MNYLTNDKLVIVGAGGMIGSNMVQSVLMLGLTPNVCLYDIYEPGVHGVFDEIQQCAFPGANVTYYAPAVEDMGNPEKVAEAAKKAFTGAKYIISSGGAPRKAGMTREDLLKGNCKIAADFGDNIKKYCPDVEHVVVIFNPADVTALTTLIHSGLKPNQLTSLAALDSTRLQQALALEFGVQQDKVTGAHTYGGHGEQMAVFASQVKVDGKPLAEMGLSDERWQEIKHITVQGGSNIIKLRGRSSFQSPAYNAVKMIEAAMGGEKFTLPAGCYADIPELGFKDVMMALPTTIDKSGVHYTVPTGTKEEMADLQKSYEHLCNMRQEVIDLGIIPPINEWNKMNPNLK</sequence>
<evidence type="ECO:0000256" key="5">
    <source>
        <dbReference type="PIRSR" id="PIRSR000102-3"/>
    </source>
</evidence>